<keyword evidence="1" id="KW-0472">Membrane</keyword>
<sequence length="161" mass="18516">MEYLNQYIDFFNNYSFYNDYIGQSIVFAAFLLSLRCPNTRFLLGFILVVDFLYLLLRQKVNLPALGGWYYVIVLCGDILIAYGIISRLRLASWLSSILPQWAAERLEASVKQYQLTRQEIILVLLYSASALLSCITLIERLVRKSTGLDILLMGTSINSFF</sequence>
<keyword evidence="3" id="KW-1185">Reference proteome</keyword>
<feature type="transmembrane region" description="Helical" evidence="1">
    <location>
        <begin position="68"/>
        <end position="85"/>
    </location>
</feature>
<dbReference type="RefSeq" id="WP_232594289.1">
    <property type="nucleotide sequence ID" value="NZ_BSPD01000007.1"/>
</dbReference>
<keyword evidence="1" id="KW-0812">Transmembrane</keyword>
<name>A0AA37T3F6_9GAMM</name>
<protein>
    <submittedName>
        <fullName evidence="2">Uncharacterized protein</fullName>
    </submittedName>
</protein>
<feature type="transmembrane region" description="Helical" evidence="1">
    <location>
        <begin position="14"/>
        <end position="34"/>
    </location>
</feature>
<keyword evidence="1" id="KW-1133">Transmembrane helix</keyword>
<proteinExistence type="predicted"/>
<feature type="transmembrane region" description="Helical" evidence="1">
    <location>
        <begin position="41"/>
        <end position="56"/>
    </location>
</feature>
<feature type="transmembrane region" description="Helical" evidence="1">
    <location>
        <begin position="120"/>
        <end position="138"/>
    </location>
</feature>
<dbReference type="EMBL" id="BSPD01000007">
    <property type="protein sequence ID" value="GLS24542.1"/>
    <property type="molecule type" value="Genomic_DNA"/>
</dbReference>
<evidence type="ECO:0000313" key="2">
    <source>
        <dbReference type="EMBL" id="GLS24542.1"/>
    </source>
</evidence>
<accession>A0AA37T3F6</accession>
<evidence type="ECO:0000256" key="1">
    <source>
        <dbReference type="SAM" id="Phobius"/>
    </source>
</evidence>
<evidence type="ECO:0000313" key="3">
    <source>
        <dbReference type="Proteomes" id="UP001156870"/>
    </source>
</evidence>
<organism evidence="2 3">
    <name type="scientific">Marinibactrum halimedae</name>
    <dbReference type="NCBI Taxonomy" id="1444977"/>
    <lineage>
        <taxon>Bacteria</taxon>
        <taxon>Pseudomonadati</taxon>
        <taxon>Pseudomonadota</taxon>
        <taxon>Gammaproteobacteria</taxon>
        <taxon>Cellvibrionales</taxon>
        <taxon>Cellvibrionaceae</taxon>
        <taxon>Marinibactrum</taxon>
    </lineage>
</organism>
<gene>
    <name evidence="2" type="ORF">GCM10007877_02540</name>
</gene>
<dbReference type="AlphaFoldDB" id="A0AA37T3F6"/>
<dbReference type="Proteomes" id="UP001156870">
    <property type="component" value="Unassembled WGS sequence"/>
</dbReference>
<reference evidence="2 3" key="1">
    <citation type="journal article" date="2014" name="Int. J. Syst. Evol. Microbiol.">
        <title>Complete genome sequence of Corynebacterium casei LMG S-19264T (=DSM 44701T), isolated from a smear-ripened cheese.</title>
        <authorList>
            <consortium name="US DOE Joint Genome Institute (JGI-PGF)"/>
            <person name="Walter F."/>
            <person name="Albersmeier A."/>
            <person name="Kalinowski J."/>
            <person name="Ruckert C."/>
        </authorList>
    </citation>
    <scope>NUCLEOTIDE SEQUENCE [LARGE SCALE GENOMIC DNA]</scope>
    <source>
        <strain evidence="2 3">NBRC 110095</strain>
    </source>
</reference>
<comment type="caution">
    <text evidence="2">The sequence shown here is derived from an EMBL/GenBank/DDBJ whole genome shotgun (WGS) entry which is preliminary data.</text>
</comment>